<gene>
    <name evidence="1" type="ORF">HMPREF9710_02491</name>
</gene>
<reference evidence="1 2" key="1">
    <citation type="submission" date="2012-09" db="EMBL/GenBank/DDBJ databases">
        <title>The Genome Sequence of Massilia timonae CCUG 45783.</title>
        <authorList>
            <consortium name="The Broad Institute Genome Sequencing Platform"/>
            <person name="Earl A."/>
            <person name="Ward D."/>
            <person name="Feldgarden M."/>
            <person name="Gevers D."/>
            <person name="Huys G."/>
            <person name="Walker B."/>
            <person name="Young S.K."/>
            <person name="Zeng Q."/>
            <person name="Gargeya S."/>
            <person name="Fitzgerald M."/>
            <person name="Haas B."/>
            <person name="Abouelleil A."/>
            <person name="Alvarado L."/>
            <person name="Arachchi H.M."/>
            <person name="Berlin A.M."/>
            <person name="Chapman S.B."/>
            <person name="Goldberg J."/>
            <person name="Griggs A."/>
            <person name="Gujja S."/>
            <person name="Hansen M."/>
            <person name="Howarth C."/>
            <person name="Imamovic A."/>
            <person name="Larimer J."/>
            <person name="McCowen C."/>
            <person name="Montmayeur A."/>
            <person name="Murphy C."/>
            <person name="Neiman D."/>
            <person name="Pearson M."/>
            <person name="Priest M."/>
            <person name="Roberts A."/>
            <person name="Saif S."/>
            <person name="Shea T."/>
            <person name="Sisk P."/>
            <person name="Sykes S."/>
            <person name="Wortman J."/>
            <person name="Nusbaum C."/>
            <person name="Birren B."/>
        </authorList>
    </citation>
    <scope>NUCLEOTIDE SEQUENCE [LARGE SCALE GENOMIC DNA]</scope>
    <source>
        <strain evidence="1 2">CCUG 45783</strain>
    </source>
</reference>
<protein>
    <submittedName>
        <fullName evidence="1">Uncharacterized protein</fullName>
    </submittedName>
</protein>
<dbReference type="RefSeq" id="WP_005666866.1">
    <property type="nucleotide sequence ID" value="NZ_JH992923.1"/>
</dbReference>
<comment type="caution">
    <text evidence="1">The sequence shown here is derived from an EMBL/GenBank/DDBJ whole genome shotgun (WGS) entry which is preliminary data.</text>
</comment>
<keyword evidence="2" id="KW-1185">Reference proteome</keyword>
<evidence type="ECO:0000313" key="1">
    <source>
        <dbReference type="EMBL" id="EKU82180.1"/>
    </source>
</evidence>
<sequence>MPLIEYTCLVEASEAIHVIKPDEPGANDNQYVLIFEGVRDWSLACITGDWEWQSVAECMSMAAGYLADPAGPRTKTFAVGSRAHARAPEADFCIGAEVQMAKVLPSSGDTYGRLTIKLEPDSQEPFFLVRSWKGMDDRTFRIYRTDEELERLGRLFQRLEEASYEPVFTSTINDWFMPWHLRADTSLAWLALPEIQQRSVEHVKEQCPAGFSKFWQESIAALELPSTALCPKCSAYFPRPTNERWKKVCLGCYGNQNPTSYTREQISAASIVKPWLSAEKDVN</sequence>
<dbReference type="EMBL" id="AGZI01000029">
    <property type="protein sequence ID" value="EKU82180.1"/>
    <property type="molecule type" value="Genomic_DNA"/>
</dbReference>
<proteinExistence type="predicted"/>
<accession>K9DY26</accession>
<name>K9DY26_9BURK</name>
<evidence type="ECO:0000313" key="2">
    <source>
        <dbReference type="Proteomes" id="UP000009874"/>
    </source>
</evidence>
<dbReference type="AlphaFoldDB" id="K9DY26"/>
<dbReference type="Proteomes" id="UP000009874">
    <property type="component" value="Unassembled WGS sequence"/>
</dbReference>
<dbReference type="HOGENOM" id="CLU_982821_0_0_4"/>
<organism evidence="1 2">
    <name type="scientific">Massilia timonae CCUG 45783</name>
    <dbReference type="NCBI Taxonomy" id="883126"/>
    <lineage>
        <taxon>Bacteria</taxon>
        <taxon>Pseudomonadati</taxon>
        <taxon>Pseudomonadota</taxon>
        <taxon>Betaproteobacteria</taxon>
        <taxon>Burkholderiales</taxon>
        <taxon>Oxalobacteraceae</taxon>
        <taxon>Telluria group</taxon>
        <taxon>Massilia</taxon>
    </lineage>
</organism>